<feature type="non-terminal residue" evidence="2">
    <location>
        <position position="170"/>
    </location>
</feature>
<keyword evidence="1" id="KW-1133">Transmembrane helix</keyword>
<feature type="transmembrane region" description="Helical" evidence="1">
    <location>
        <begin position="150"/>
        <end position="169"/>
    </location>
</feature>
<dbReference type="InterPro" id="IPR003425">
    <property type="entry name" value="CCB3/YggT"/>
</dbReference>
<evidence type="ECO:0008006" key="3">
    <source>
        <dbReference type="Google" id="ProtNLM"/>
    </source>
</evidence>
<name>A0A382YJ71_9ZZZZ</name>
<evidence type="ECO:0000313" key="2">
    <source>
        <dbReference type="EMBL" id="SVD83041.1"/>
    </source>
</evidence>
<keyword evidence="1" id="KW-0812">Transmembrane</keyword>
<keyword evidence="1" id="KW-0472">Membrane</keyword>
<dbReference type="Pfam" id="PF02325">
    <property type="entry name" value="CCB3_YggT"/>
    <property type="match status" value="2"/>
</dbReference>
<dbReference type="GO" id="GO:0016020">
    <property type="term" value="C:membrane"/>
    <property type="evidence" value="ECO:0007669"/>
    <property type="project" value="InterPro"/>
</dbReference>
<proteinExistence type="predicted"/>
<reference evidence="2" key="1">
    <citation type="submission" date="2018-05" db="EMBL/GenBank/DDBJ databases">
        <authorList>
            <person name="Lanie J.A."/>
            <person name="Ng W.-L."/>
            <person name="Kazmierczak K.M."/>
            <person name="Andrzejewski T.M."/>
            <person name="Davidsen T.M."/>
            <person name="Wayne K.J."/>
            <person name="Tettelin H."/>
            <person name="Glass J.I."/>
            <person name="Rusch D."/>
            <person name="Podicherti R."/>
            <person name="Tsui H.-C.T."/>
            <person name="Winkler M.E."/>
        </authorList>
    </citation>
    <scope>NUCLEOTIDE SEQUENCE</scope>
</reference>
<gene>
    <name evidence="2" type="ORF">METZ01_LOCUS435895</name>
</gene>
<feature type="transmembrane region" description="Helical" evidence="1">
    <location>
        <begin position="63"/>
        <end position="87"/>
    </location>
</feature>
<evidence type="ECO:0000256" key="1">
    <source>
        <dbReference type="SAM" id="Phobius"/>
    </source>
</evidence>
<protein>
    <recommendedName>
        <fullName evidence="3">YggT family protein</fullName>
    </recommendedName>
</protein>
<feature type="transmembrane region" description="Helical" evidence="1">
    <location>
        <begin position="99"/>
        <end position="122"/>
    </location>
</feature>
<sequence>MGIIDLAFKAYMLALGLRLFMPHVPNFTDNPLMRGVFNATEPFLAILRQIVPRGKQGFDWSPVIGIMLVIVVRGLLLSTAAGMPASMGIIRSAVEIEDFIVKLLSVVFLGVFFISIGTPFGFSQIGHVMVTMTDPILFPLRRLLGRAPNGADVAAIIAILLLGAVHGFVL</sequence>
<dbReference type="AlphaFoldDB" id="A0A382YJ71"/>
<dbReference type="EMBL" id="UINC01176080">
    <property type="protein sequence ID" value="SVD83041.1"/>
    <property type="molecule type" value="Genomic_DNA"/>
</dbReference>
<organism evidence="2">
    <name type="scientific">marine metagenome</name>
    <dbReference type="NCBI Taxonomy" id="408172"/>
    <lineage>
        <taxon>unclassified sequences</taxon>
        <taxon>metagenomes</taxon>
        <taxon>ecological metagenomes</taxon>
    </lineage>
</organism>
<accession>A0A382YJ71</accession>